<evidence type="ECO:0000256" key="5">
    <source>
        <dbReference type="ARBA" id="ARBA00023136"/>
    </source>
</evidence>
<name>A0A9P5ZQH9_PLEER</name>
<dbReference type="Pfam" id="PF07690">
    <property type="entry name" value="MFS_1"/>
    <property type="match status" value="1"/>
</dbReference>
<feature type="transmembrane region" description="Helical" evidence="6">
    <location>
        <begin position="75"/>
        <end position="94"/>
    </location>
</feature>
<comment type="subcellular location">
    <subcellularLocation>
        <location evidence="1">Membrane</location>
        <topology evidence="1">Multi-pass membrane protein</topology>
    </subcellularLocation>
</comment>
<feature type="transmembrane region" description="Helical" evidence="6">
    <location>
        <begin position="481"/>
        <end position="502"/>
    </location>
</feature>
<dbReference type="OrthoDB" id="3936150at2759"/>
<dbReference type="EMBL" id="MU154598">
    <property type="protein sequence ID" value="KAF9492612.1"/>
    <property type="molecule type" value="Genomic_DNA"/>
</dbReference>
<evidence type="ECO:0000256" key="6">
    <source>
        <dbReference type="SAM" id="Phobius"/>
    </source>
</evidence>
<evidence type="ECO:0000256" key="3">
    <source>
        <dbReference type="ARBA" id="ARBA00022692"/>
    </source>
</evidence>
<dbReference type="AlphaFoldDB" id="A0A9P5ZQH9"/>
<reference evidence="7" key="1">
    <citation type="submission" date="2020-11" db="EMBL/GenBank/DDBJ databases">
        <authorList>
            <consortium name="DOE Joint Genome Institute"/>
            <person name="Ahrendt S."/>
            <person name="Riley R."/>
            <person name="Andreopoulos W."/>
            <person name="Labutti K."/>
            <person name="Pangilinan J."/>
            <person name="Ruiz-Duenas F.J."/>
            <person name="Barrasa J.M."/>
            <person name="Sanchez-Garcia M."/>
            <person name="Camarero S."/>
            <person name="Miyauchi S."/>
            <person name="Serrano A."/>
            <person name="Linde D."/>
            <person name="Babiker R."/>
            <person name="Drula E."/>
            <person name="Ayuso-Fernandez I."/>
            <person name="Pacheco R."/>
            <person name="Padilla G."/>
            <person name="Ferreira P."/>
            <person name="Barriuso J."/>
            <person name="Kellner H."/>
            <person name="Castanera R."/>
            <person name="Alfaro M."/>
            <person name="Ramirez L."/>
            <person name="Pisabarro A.G."/>
            <person name="Kuo A."/>
            <person name="Tritt A."/>
            <person name="Lipzen A."/>
            <person name="He G."/>
            <person name="Yan M."/>
            <person name="Ng V."/>
            <person name="Cullen D."/>
            <person name="Martin F."/>
            <person name="Rosso M.-N."/>
            <person name="Henrissat B."/>
            <person name="Hibbett D."/>
            <person name="Martinez A.T."/>
            <person name="Grigoriev I.V."/>
        </authorList>
    </citation>
    <scope>NUCLEOTIDE SEQUENCE</scope>
    <source>
        <strain evidence="7">ATCC 90797</strain>
    </source>
</reference>
<evidence type="ECO:0000313" key="8">
    <source>
        <dbReference type="Proteomes" id="UP000807025"/>
    </source>
</evidence>
<dbReference type="GO" id="GO:0022857">
    <property type="term" value="F:transmembrane transporter activity"/>
    <property type="evidence" value="ECO:0007669"/>
    <property type="project" value="InterPro"/>
</dbReference>
<dbReference type="InterPro" id="IPR036259">
    <property type="entry name" value="MFS_trans_sf"/>
</dbReference>
<feature type="transmembrane region" description="Helical" evidence="6">
    <location>
        <begin position="395"/>
        <end position="414"/>
    </location>
</feature>
<protein>
    <submittedName>
        <fullName evidence="7">MFS general substrate transporter</fullName>
    </submittedName>
</protein>
<keyword evidence="4 6" id="KW-1133">Transmembrane helix</keyword>
<keyword evidence="8" id="KW-1185">Reference proteome</keyword>
<evidence type="ECO:0000256" key="2">
    <source>
        <dbReference type="ARBA" id="ARBA00022448"/>
    </source>
</evidence>
<feature type="transmembrane region" description="Helical" evidence="6">
    <location>
        <begin position="420"/>
        <end position="440"/>
    </location>
</feature>
<dbReference type="PANTHER" id="PTHR23511">
    <property type="entry name" value="SYNAPTIC VESICLE GLYCOPROTEIN 2"/>
    <property type="match status" value="1"/>
</dbReference>
<dbReference type="Gene3D" id="1.20.1250.20">
    <property type="entry name" value="MFS general substrate transporter like domains"/>
    <property type="match status" value="1"/>
</dbReference>
<evidence type="ECO:0000256" key="1">
    <source>
        <dbReference type="ARBA" id="ARBA00004141"/>
    </source>
</evidence>
<feature type="transmembrane region" description="Helical" evidence="6">
    <location>
        <begin position="40"/>
        <end position="63"/>
    </location>
</feature>
<keyword evidence="3 6" id="KW-0812">Transmembrane</keyword>
<feature type="transmembrane region" description="Helical" evidence="6">
    <location>
        <begin position="452"/>
        <end position="475"/>
    </location>
</feature>
<comment type="caution">
    <text evidence="7">The sequence shown here is derived from an EMBL/GenBank/DDBJ whole genome shotgun (WGS) entry which is preliminary data.</text>
</comment>
<dbReference type="Proteomes" id="UP000807025">
    <property type="component" value="Unassembled WGS sequence"/>
</dbReference>
<keyword evidence="5 6" id="KW-0472">Membrane</keyword>
<feature type="transmembrane region" description="Helical" evidence="6">
    <location>
        <begin position="199"/>
        <end position="224"/>
    </location>
</feature>
<feature type="transmembrane region" description="Helical" evidence="6">
    <location>
        <begin position="317"/>
        <end position="338"/>
    </location>
</feature>
<feature type="transmembrane region" description="Helical" evidence="6">
    <location>
        <begin position="365"/>
        <end position="383"/>
    </location>
</feature>
<dbReference type="PANTHER" id="PTHR23511:SF12">
    <property type="entry name" value="TRANSPORTER, PUTATIVE (AFU_ORTHOLOGUE AFUA_7G01740)-RELATED"/>
    <property type="match status" value="1"/>
</dbReference>
<evidence type="ECO:0000256" key="4">
    <source>
        <dbReference type="ARBA" id="ARBA00022989"/>
    </source>
</evidence>
<gene>
    <name evidence="7" type="ORF">BDN71DRAFT_1396474</name>
</gene>
<keyword evidence="2" id="KW-0813">Transport</keyword>
<feature type="transmembrane region" description="Helical" evidence="6">
    <location>
        <begin position="106"/>
        <end position="134"/>
    </location>
</feature>
<dbReference type="GO" id="GO:0016020">
    <property type="term" value="C:membrane"/>
    <property type="evidence" value="ECO:0007669"/>
    <property type="project" value="UniProtKB-SubCell"/>
</dbReference>
<organism evidence="7 8">
    <name type="scientific">Pleurotus eryngii</name>
    <name type="common">Boletus of the steppes</name>
    <dbReference type="NCBI Taxonomy" id="5323"/>
    <lineage>
        <taxon>Eukaryota</taxon>
        <taxon>Fungi</taxon>
        <taxon>Dikarya</taxon>
        <taxon>Basidiomycota</taxon>
        <taxon>Agaricomycotina</taxon>
        <taxon>Agaricomycetes</taxon>
        <taxon>Agaricomycetidae</taxon>
        <taxon>Agaricales</taxon>
        <taxon>Pleurotineae</taxon>
        <taxon>Pleurotaceae</taxon>
        <taxon>Pleurotus</taxon>
    </lineage>
</organism>
<dbReference type="InterPro" id="IPR011701">
    <property type="entry name" value="MFS"/>
</dbReference>
<accession>A0A9P5ZQH9</accession>
<sequence>MIDIYADDNEDAIDPVYQAKARLLNEAIQGIGMGRYQWSLFLVAGFGWFVDSVWLLLSGLILAPVLSEFSFNGPFLSLAANVGLLVSTVVWGVGCDIWGRRWSFNLTLLITGIFGLSADGAANFVSLASLIAVVGRNMPVDSAVFLDMVPSTHQYLLTVMSVWWVFSQLIVSLIAWLFIANISCDPSSVTCARKDNMGWCYLLFTLGALTLFMWGLRFFVFTLLESPRYLIGLNKDEEAVRVICKLAKRNGTKTTLTVTHLQEAQALVMEKYSCELDLAGSVYSIGQLELANRHAILSKSSVYRVGHIKALFRTQKLGWLTTLLIALRGIIRLASTLYNNFLPFILNSRDMAFGDGSLNTTYCNIRQVILSVLGIPGALLASWAVESPWVGRRGILVISSGLTGAFLLVTTTTWSSNALLGWNCAYAFNSNIMYGVLYALSPEVFPAKDRGTSNGLVSTATCIFGVIALVIALYANLKMAVPVYIAGVLIMVVGGMSLLLPYEP</sequence>
<feature type="transmembrane region" description="Helical" evidence="6">
    <location>
        <begin position="155"/>
        <end position="179"/>
    </location>
</feature>
<evidence type="ECO:0000313" key="7">
    <source>
        <dbReference type="EMBL" id="KAF9492612.1"/>
    </source>
</evidence>
<proteinExistence type="predicted"/>
<dbReference type="SUPFAM" id="SSF103473">
    <property type="entry name" value="MFS general substrate transporter"/>
    <property type="match status" value="1"/>
</dbReference>